<feature type="domain" description="Acyltransferase 3" evidence="10">
    <location>
        <begin position="19"/>
        <end position="350"/>
    </location>
</feature>
<evidence type="ECO:0000256" key="7">
    <source>
        <dbReference type="ARBA" id="ARBA00023136"/>
    </source>
</evidence>
<feature type="transmembrane region" description="Helical" evidence="9">
    <location>
        <begin position="21"/>
        <end position="38"/>
    </location>
</feature>
<keyword evidence="7 9" id="KW-0472">Membrane</keyword>
<evidence type="ECO:0000259" key="10">
    <source>
        <dbReference type="Pfam" id="PF01757"/>
    </source>
</evidence>
<keyword evidence="6 9" id="KW-1133">Transmembrane helix</keyword>
<dbReference type="InterPro" id="IPR050879">
    <property type="entry name" value="Acyltransferase_3"/>
</dbReference>
<reference evidence="11 13" key="1">
    <citation type="submission" date="2018-06" db="EMBL/GenBank/DDBJ databases">
        <authorList>
            <consortium name="Pathogen Informatics"/>
            <person name="Doyle S."/>
        </authorList>
    </citation>
    <scope>NUCLEOTIDE SEQUENCE [LARGE SCALE GENOMIC DNA]</scope>
    <source>
        <strain evidence="11 13">NCTC13830</strain>
    </source>
</reference>
<dbReference type="EC" id="2.3.1.-" evidence="11"/>
<evidence type="ECO:0000256" key="1">
    <source>
        <dbReference type="ARBA" id="ARBA00004651"/>
    </source>
</evidence>
<evidence type="ECO:0000256" key="5">
    <source>
        <dbReference type="ARBA" id="ARBA00022692"/>
    </source>
</evidence>
<feature type="transmembrane region" description="Helical" evidence="9">
    <location>
        <begin position="274"/>
        <end position="300"/>
    </location>
</feature>
<dbReference type="GO" id="GO:0016747">
    <property type="term" value="F:acyltransferase activity, transferring groups other than amino-acyl groups"/>
    <property type="evidence" value="ECO:0007669"/>
    <property type="project" value="InterPro"/>
</dbReference>
<dbReference type="OrthoDB" id="9796461at2"/>
<dbReference type="SUPFAM" id="SSF52266">
    <property type="entry name" value="SGNH hydrolase"/>
    <property type="match status" value="1"/>
</dbReference>
<evidence type="ECO:0000256" key="6">
    <source>
        <dbReference type="ARBA" id="ARBA00022989"/>
    </source>
</evidence>
<dbReference type="EMBL" id="UHDO01000001">
    <property type="protein sequence ID" value="SUM44709.1"/>
    <property type="molecule type" value="Genomic_DNA"/>
</dbReference>
<feature type="transmembrane region" description="Helical" evidence="9">
    <location>
        <begin position="44"/>
        <end position="65"/>
    </location>
</feature>
<protein>
    <submittedName>
        <fullName evidence="12">Acetyltransferase</fullName>
    </submittedName>
    <submittedName>
        <fullName evidence="11">Lipopolysaccharide modification acyltransferase</fullName>
        <ecNumber evidence="11">2.3.1.-</ecNumber>
    </submittedName>
</protein>
<evidence type="ECO:0000256" key="9">
    <source>
        <dbReference type="SAM" id="Phobius"/>
    </source>
</evidence>
<feature type="transmembrane region" description="Helical" evidence="9">
    <location>
        <begin position="244"/>
        <end position="262"/>
    </location>
</feature>
<evidence type="ECO:0000256" key="2">
    <source>
        <dbReference type="ARBA" id="ARBA00007400"/>
    </source>
</evidence>
<feature type="transmembrane region" description="Helical" evidence="9">
    <location>
        <begin position="178"/>
        <end position="196"/>
    </location>
</feature>
<dbReference type="GO" id="GO:0009103">
    <property type="term" value="P:lipopolysaccharide biosynthetic process"/>
    <property type="evidence" value="ECO:0007669"/>
    <property type="project" value="TreeGrafter"/>
</dbReference>
<evidence type="ECO:0000256" key="8">
    <source>
        <dbReference type="ARBA" id="ARBA00023315"/>
    </source>
</evidence>
<dbReference type="PANTHER" id="PTHR23028:SF53">
    <property type="entry name" value="ACYL_TRANSF_3 DOMAIN-CONTAINING PROTEIN"/>
    <property type="match status" value="1"/>
</dbReference>
<accession>A0A380G0Q3</accession>
<keyword evidence="4 11" id="KW-0808">Transferase</keyword>
<evidence type="ECO:0000313" key="12">
    <source>
        <dbReference type="EMBL" id="TGE17703.1"/>
    </source>
</evidence>
<feature type="transmembrane region" description="Helical" evidence="9">
    <location>
        <begin position="312"/>
        <end position="330"/>
    </location>
</feature>
<feature type="transmembrane region" description="Helical" evidence="9">
    <location>
        <begin position="378"/>
        <end position="400"/>
    </location>
</feature>
<comment type="similarity">
    <text evidence="2">Belongs to the acyltransferase 3 family.</text>
</comment>
<gene>
    <name evidence="11" type="primary">oatA</name>
    <name evidence="12" type="ORF">BJR09_06115</name>
    <name evidence="11" type="ORF">NCTC13830_02119</name>
</gene>
<evidence type="ECO:0000313" key="14">
    <source>
        <dbReference type="Proteomes" id="UP000297598"/>
    </source>
</evidence>
<feature type="transmembrane region" description="Helical" evidence="9">
    <location>
        <begin position="86"/>
        <end position="105"/>
    </location>
</feature>
<dbReference type="InterPro" id="IPR036514">
    <property type="entry name" value="SGNH_hydro_sf"/>
</dbReference>
<dbReference type="Proteomes" id="UP000254047">
    <property type="component" value="Unassembled WGS sequence"/>
</dbReference>
<comment type="subcellular location">
    <subcellularLocation>
        <location evidence="1">Cell membrane</location>
        <topology evidence="1">Multi-pass membrane protein</topology>
    </subcellularLocation>
</comment>
<evidence type="ECO:0000256" key="3">
    <source>
        <dbReference type="ARBA" id="ARBA00022475"/>
    </source>
</evidence>
<organism evidence="11 13">
    <name type="scientific">Staphylococcus petrasii</name>
    <dbReference type="NCBI Taxonomy" id="1276936"/>
    <lineage>
        <taxon>Bacteria</taxon>
        <taxon>Bacillati</taxon>
        <taxon>Bacillota</taxon>
        <taxon>Bacilli</taxon>
        <taxon>Bacillales</taxon>
        <taxon>Staphylococcaceae</taxon>
        <taxon>Staphylococcus</taxon>
    </lineage>
</organism>
<dbReference type="RefSeq" id="WP_103297609.1">
    <property type="nucleotide sequence ID" value="NZ_PPQT01000028.1"/>
</dbReference>
<dbReference type="PANTHER" id="PTHR23028">
    <property type="entry name" value="ACETYLTRANSFERASE"/>
    <property type="match status" value="1"/>
</dbReference>
<name>A0A380G0Q3_9STAP</name>
<reference evidence="12 14" key="2">
    <citation type="submission" date="2019-04" db="EMBL/GenBank/DDBJ databases">
        <title>Genomic characterization of Staphylococcus petrasii strains.</title>
        <authorList>
            <person name="Vrbovska V."/>
            <person name="Kovarovic V."/>
            <person name="Maslanova I."/>
            <person name="Indrakova A."/>
            <person name="Petras P."/>
            <person name="Sedo O."/>
            <person name="Svec P."/>
            <person name="Fisarova L."/>
            <person name="Sedlacek I."/>
            <person name="Doskar J."/>
            <person name="Pantucek R."/>
        </authorList>
    </citation>
    <scope>NUCLEOTIDE SEQUENCE [LARGE SCALE GENOMIC DNA]</scope>
    <source>
        <strain evidence="12 14">P5404</strain>
    </source>
</reference>
<evidence type="ECO:0000313" key="11">
    <source>
        <dbReference type="EMBL" id="SUM44709.1"/>
    </source>
</evidence>
<feature type="transmembrane region" description="Helical" evidence="9">
    <location>
        <begin position="336"/>
        <end position="357"/>
    </location>
</feature>
<dbReference type="EMBL" id="SRLS01000007">
    <property type="protein sequence ID" value="TGE17703.1"/>
    <property type="molecule type" value="Genomic_DNA"/>
</dbReference>
<dbReference type="Proteomes" id="UP000297598">
    <property type="component" value="Unassembled WGS sequence"/>
</dbReference>
<keyword evidence="8 11" id="KW-0012">Acyltransferase</keyword>
<evidence type="ECO:0000313" key="13">
    <source>
        <dbReference type="Proteomes" id="UP000254047"/>
    </source>
</evidence>
<dbReference type="AlphaFoldDB" id="A0A380G0Q3"/>
<evidence type="ECO:0000256" key="4">
    <source>
        <dbReference type="ARBA" id="ARBA00022679"/>
    </source>
</evidence>
<feature type="transmembrane region" description="Helical" evidence="9">
    <location>
        <begin position="148"/>
        <end position="171"/>
    </location>
</feature>
<keyword evidence="3" id="KW-1003">Cell membrane</keyword>
<keyword evidence="14" id="KW-1185">Reference proteome</keyword>
<dbReference type="InterPro" id="IPR002656">
    <property type="entry name" value="Acyl_transf_3_dom"/>
</dbReference>
<keyword evidence="5 9" id="KW-0812">Transmembrane</keyword>
<dbReference type="Pfam" id="PF01757">
    <property type="entry name" value="Acyl_transf_3"/>
    <property type="match status" value="1"/>
</dbReference>
<dbReference type="CDD" id="cd01840">
    <property type="entry name" value="SGNH_hydrolase_yrhL_like"/>
    <property type="match status" value="1"/>
</dbReference>
<sequence>MKLELNKSKHRKTKMRYMPGLDGLRAIAVIGIIIYHLNRQWLKGGFLGVDTFFVISGYLITSLLLKEYEETGIINLKQFWIRRIKRLLPAVLALLLVVGLATLIFEPQQIVRVKHDMLAALFYVSNWWYIAKDVNYFEQFSFMPLKHLWSLAIEEQFYLFFPFVLVILLLTIKKYRNVTLIFWIVSLISLLAMVIISQPNVGYSRVYFGTDTRLQTLLLGVILAFMWPPFKLKANPPAVLQRTIDGVGLAGLVMLIILFFTVSDNSSWIYNGGFYLISGMTLLIIASVVHPTTILAKVLSHPVLVYIGKRSYSLYLWHFAVISFVHIHYTDGQIPAYVYIIDIILTVLFAELSYRYVETPFRKEGLKAFSFNRLRRPKFIRTIVTAILTIPLILIFAGAFDRFGKDEIANKANSFNTNETDKYLVRMMPGENIKIDGSSTKSKKKDQVYTNISPLLIGDSVMVDIGETFKSQVPKATIDGKVGRHLQEALSVADNYTNYNKPSDQVVLELGTNGDFSKEELDQLISKFGKAQIYLVNTRVPRDWQDNVNKQLADAAKTHKNVTLVDWYKRSEGHSEYFASDGVHLENSGVEALSDEILKEIKKNTKN</sequence>
<proteinExistence type="inferred from homology"/>
<dbReference type="Gene3D" id="3.40.50.1110">
    <property type="entry name" value="SGNH hydrolase"/>
    <property type="match status" value="1"/>
</dbReference>
<feature type="transmembrane region" description="Helical" evidence="9">
    <location>
        <begin position="216"/>
        <end position="232"/>
    </location>
</feature>
<dbReference type="GO" id="GO:0005886">
    <property type="term" value="C:plasma membrane"/>
    <property type="evidence" value="ECO:0007669"/>
    <property type="project" value="UniProtKB-SubCell"/>
</dbReference>